<proteinExistence type="predicted"/>
<gene>
    <name evidence="2" type="ORF">EYC84_004224</name>
</gene>
<evidence type="ECO:0000256" key="1">
    <source>
        <dbReference type="SAM" id="MobiDB-lite"/>
    </source>
</evidence>
<dbReference type="VEuPathDB" id="FungiDB:MFRU_002g03670"/>
<accession>A0A5M9K4P5</accession>
<comment type="caution">
    <text evidence="2">The sequence shown here is derived from an EMBL/GenBank/DDBJ whole genome shotgun (WGS) entry which is preliminary data.</text>
</comment>
<feature type="region of interest" description="Disordered" evidence="1">
    <location>
        <begin position="1"/>
        <end position="40"/>
    </location>
</feature>
<dbReference type="AlphaFoldDB" id="A0A5M9K4P5"/>
<protein>
    <submittedName>
        <fullName evidence="2">Uncharacterized protein</fullName>
    </submittedName>
</protein>
<dbReference type="Proteomes" id="UP000322873">
    <property type="component" value="Unassembled WGS sequence"/>
</dbReference>
<sequence length="238" mass="27518">MGKNVNLGKVQTPKLSADRDETVDKQKNVFSEQKRQPAEQRILTRQRQLVQQRHLAKQRRDSEVKAENQAIKKRALKFDFTVLPQHPNLAIKKTKDNLQMIIDLNFFQSNSAPSIESLLAAVPKYAEIITNLNVTILIKAPRHHYNKATYNSRARNITKLIEVMNNFRVNQMEVIASLDSHDHFEQLKLAAGAYGLNFHKWTLAYTIPGIDTKWQVQIGSSYERRLRGVYKAEFITQH</sequence>
<name>A0A5M9K4P5_MONFR</name>
<organism evidence="2 3">
    <name type="scientific">Monilinia fructicola</name>
    <name type="common">Brown rot fungus</name>
    <name type="synonym">Ciboria fructicola</name>
    <dbReference type="NCBI Taxonomy" id="38448"/>
    <lineage>
        <taxon>Eukaryota</taxon>
        <taxon>Fungi</taxon>
        <taxon>Dikarya</taxon>
        <taxon>Ascomycota</taxon>
        <taxon>Pezizomycotina</taxon>
        <taxon>Leotiomycetes</taxon>
        <taxon>Helotiales</taxon>
        <taxon>Sclerotiniaceae</taxon>
        <taxon>Monilinia</taxon>
    </lineage>
</organism>
<reference evidence="2 3" key="1">
    <citation type="submission" date="2019-06" db="EMBL/GenBank/DDBJ databases">
        <title>Genome Sequence of the Brown Rot Fungal Pathogen Monilinia fructicola.</title>
        <authorList>
            <person name="De Miccolis Angelini R.M."/>
            <person name="Landi L."/>
            <person name="Abate D."/>
            <person name="Pollastro S."/>
            <person name="Romanazzi G."/>
            <person name="Faretra F."/>
        </authorList>
    </citation>
    <scope>NUCLEOTIDE SEQUENCE [LARGE SCALE GENOMIC DNA]</scope>
    <source>
        <strain evidence="2 3">Mfrc123</strain>
    </source>
</reference>
<dbReference type="EMBL" id="VICG01000002">
    <property type="protein sequence ID" value="KAA8575002.1"/>
    <property type="molecule type" value="Genomic_DNA"/>
</dbReference>
<keyword evidence="3" id="KW-1185">Reference proteome</keyword>
<evidence type="ECO:0000313" key="2">
    <source>
        <dbReference type="EMBL" id="KAA8575002.1"/>
    </source>
</evidence>
<feature type="compositionally biased region" description="Basic and acidic residues" evidence="1">
    <location>
        <begin position="16"/>
        <end position="38"/>
    </location>
</feature>
<evidence type="ECO:0000313" key="3">
    <source>
        <dbReference type="Proteomes" id="UP000322873"/>
    </source>
</evidence>